<evidence type="ECO:0000259" key="2">
    <source>
        <dbReference type="Pfam" id="PF04149"/>
    </source>
</evidence>
<dbReference type="Proteomes" id="UP000001918">
    <property type="component" value="Chromosome"/>
</dbReference>
<dbReference type="AlphaFoldDB" id="D1AAL3"/>
<dbReference type="EMBL" id="CP001738">
    <property type="protein sequence ID" value="ACY97023.1"/>
    <property type="molecule type" value="Genomic_DNA"/>
</dbReference>
<dbReference type="STRING" id="471852.Tcur_1444"/>
<dbReference type="Pfam" id="PF04149">
    <property type="entry name" value="DUF397"/>
    <property type="match status" value="1"/>
</dbReference>
<evidence type="ECO:0000256" key="1">
    <source>
        <dbReference type="SAM" id="MobiDB-lite"/>
    </source>
</evidence>
<sequence length="72" mass="8094">MTRSTQHERWRKSSRSEANGACVEVARSPHGTIAVRDSKNTDDGPILYLTPHAWSTFLRAVRSSRPVSADER</sequence>
<name>D1AAL3_THECD</name>
<evidence type="ECO:0000313" key="3">
    <source>
        <dbReference type="EMBL" id="ACY97023.1"/>
    </source>
</evidence>
<feature type="region of interest" description="Disordered" evidence="1">
    <location>
        <begin position="1"/>
        <end position="21"/>
    </location>
</feature>
<evidence type="ECO:0000313" key="4">
    <source>
        <dbReference type="Proteomes" id="UP000001918"/>
    </source>
</evidence>
<keyword evidence="4" id="KW-1185">Reference proteome</keyword>
<accession>D1AAL3</accession>
<dbReference type="KEGG" id="tcu:Tcur_1444"/>
<reference evidence="3 4" key="1">
    <citation type="journal article" date="2011" name="Stand. Genomic Sci.">
        <title>Complete genome sequence of Thermomonospora curvata type strain (B9).</title>
        <authorList>
            <person name="Chertkov O."/>
            <person name="Sikorski J."/>
            <person name="Nolan M."/>
            <person name="Lapidus A."/>
            <person name="Lucas S."/>
            <person name="Del Rio T.G."/>
            <person name="Tice H."/>
            <person name="Cheng J.F."/>
            <person name="Goodwin L."/>
            <person name="Pitluck S."/>
            <person name="Liolios K."/>
            <person name="Ivanova N."/>
            <person name="Mavromatis K."/>
            <person name="Mikhailova N."/>
            <person name="Ovchinnikova G."/>
            <person name="Pati A."/>
            <person name="Chen A."/>
            <person name="Palaniappan K."/>
            <person name="Djao O.D."/>
            <person name="Land M."/>
            <person name="Hauser L."/>
            <person name="Chang Y.J."/>
            <person name="Jeffries C.D."/>
            <person name="Brettin T."/>
            <person name="Han C."/>
            <person name="Detter J.C."/>
            <person name="Rohde M."/>
            <person name="Goker M."/>
            <person name="Woyke T."/>
            <person name="Bristow J."/>
            <person name="Eisen J.A."/>
            <person name="Markowitz V."/>
            <person name="Hugenholtz P."/>
            <person name="Klenk H.P."/>
            <person name="Kyrpides N.C."/>
        </authorList>
    </citation>
    <scope>NUCLEOTIDE SEQUENCE [LARGE SCALE GENOMIC DNA]</scope>
    <source>
        <strain evidence="4">ATCC 19995 / DSM 43183 / JCM 3096 / KCTC 9072 / NBRC 15933 / NCIMB 10081 / Henssen B9</strain>
    </source>
</reference>
<protein>
    <recommendedName>
        <fullName evidence="2">DUF397 domain-containing protein</fullName>
    </recommendedName>
</protein>
<organism evidence="3 4">
    <name type="scientific">Thermomonospora curvata (strain ATCC 19995 / DSM 43183 / JCM 3096 / KCTC 9072 / NBRC 15933 / NCIMB 10081 / Henssen B9)</name>
    <dbReference type="NCBI Taxonomy" id="471852"/>
    <lineage>
        <taxon>Bacteria</taxon>
        <taxon>Bacillati</taxon>
        <taxon>Actinomycetota</taxon>
        <taxon>Actinomycetes</taxon>
        <taxon>Streptosporangiales</taxon>
        <taxon>Thermomonosporaceae</taxon>
        <taxon>Thermomonospora</taxon>
    </lineage>
</organism>
<gene>
    <name evidence="3" type="ordered locus">Tcur_1444</name>
</gene>
<dbReference type="RefSeq" id="WP_012851807.1">
    <property type="nucleotide sequence ID" value="NC_013510.1"/>
</dbReference>
<dbReference type="HOGENOM" id="CLU_131550_3_3_11"/>
<feature type="domain" description="DUF397" evidence="2">
    <location>
        <begin position="9"/>
        <end position="62"/>
    </location>
</feature>
<dbReference type="InterPro" id="IPR007278">
    <property type="entry name" value="DUF397"/>
</dbReference>
<dbReference type="OrthoDB" id="3296416at2"/>
<proteinExistence type="predicted"/>